<dbReference type="OrthoDB" id="430051at2759"/>
<evidence type="ECO:0000256" key="6">
    <source>
        <dbReference type="ARBA" id="ARBA00023235"/>
    </source>
</evidence>
<feature type="domain" description="Toprim" evidence="8">
    <location>
        <begin position="2"/>
        <end position="146"/>
    </location>
</feature>
<dbReference type="CDD" id="cd00186">
    <property type="entry name" value="TOP1Ac"/>
    <property type="match status" value="1"/>
</dbReference>
<dbReference type="PROSITE" id="PS50880">
    <property type="entry name" value="TOPRIM"/>
    <property type="match status" value="1"/>
</dbReference>
<dbReference type="AlphaFoldDB" id="A0A1Y1XTR6"/>
<evidence type="ECO:0000313" key="10">
    <source>
        <dbReference type="EMBL" id="ORX89075.1"/>
    </source>
</evidence>
<dbReference type="STRING" id="1314790.A0A1Y1XTR6"/>
<dbReference type="InterPro" id="IPR034144">
    <property type="entry name" value="TOPRIM_TopoIII"/>
</dbReference>
<evidence type="ECO:0000256" key="4">
    <source>
        <dbReference type="ARBA" id="ARBA00023029"/>
    </source>
</evidence>
<dbReference type="InterPro" id="IPR000380">
    <property type="entry name" value="Topo_IA"/>
</dbReference>
<reference evidence="10 11" key="1">
    <citation type="submission" date="2016-07" db="EMBL/GenBank/DDBJ databases">
        <title>Pervasive Adenine N6-methylation of Active Genes in Fungi.</title>
        <authorList>
            <consortium name="DOE Joint Genome Institute"/>
            <person name="Mondo S.J."/>
            <person name="Dannebaum R.O."/>
            <person name="Kuo R.C."/>
            <person name="Labutti K."/>
            <person name="Haridas S."/>
            <person name="Kuo A."/>
            <person name="Salamov A."/>
            <person name="Ahrendt S.R."/>
            <person name="Lipzen A."/>
            <person name="Sullivan W."/>
            <person name="Andreopoulos W.B."/>
            <person name="Clum A."/>
            <person name="Lindquist E."/>
            <person name="Daum C."/>
            <person name="Ramamoorthy G.K."/>
            <person name="Gryganskyi A."/>
            <person name="Culley D."/>
            <person name="Magnuson J.K."/>
            <person name="James T.Y."/>
            <person name="O'Malley M.A."/>
            <person name="Stajich J.E."/>
            <person name="Spatafora J.W."/>
            <person name="Visel A."/>
            <person name="Grigoriev I.V."/>
        </authorList>
    </citation>
    <scope>NUCLEOTIDE SEQUENCE [LARGE SCALE GENOMIC DNA]</scope>
    <source>
        <strain evidence="10 11">CBS 931.73</strain>
    </source>
</reference>
<dbReference type="InParanoid" id="A0A1Y1XTR6"/>
<dbReference type="SMART" id="SM00437">
    <property type="entry name" value="TOP1Ac"/>
    <property type="match status" value="1"/>
</dbReference>
<dbReference type="GO" id="GO:0006265">
    <property type="term" value="P:DNA topological change"/>
    <property type="evidence" value="ECO:0007669"/>
    <property type="project" value="InterPro"/>
</dbReference>
<dbReference type="InterPro" id="IPR003601">
    <property type="entry name" value="Topo_IA_2"/>
</dbReference>
<comment type="similarity">
    <text evidence="2 7">Belongs to the type IA topoisomerase family.</text>
</comment>
<dbReference type="InterPro" id="IPR013824">
    <property type="entry name" value="Topo_IA_cen_sub1"/>
</dbReference>
<dbReference type="FunFam" id="1.10.290.10:FF:000001">
    <property type="entry name" value="DNA topoisomerase"/>
    <property type="match status" value="1"/>
</dbReference>
<dbReference type="InterPro" id="IPR006171">
    <property type="entry name" value="TOPRIM_dom"/>
</dbReference>
<gene>
    <name evidence="10" type="ORF">K493DRAFT_234801</name>
</gene>
<dbReference type="GO" id="GO:0003677">
    <property type="term" value="F:DNA binding"/>
    <property type="evidence" value="ECO:0007669"/>
    <property type="project" value="UniProtKB-KW"/>
</dbReference>
<sequence length="615" mass="70166">MKILCVAEKPSIAKSIAQILSKGNVRTRAGKNKYCKNFDFQYKYNGKTCKFTMTSLLGHIMVLDFGPNHKKWDSCPPASLFEAPVYKSVNPAFKDIVVNLQREVRDASILMIWTDCDREGENIGHEVVEICSKANDRIHVLRARFSVVMTREIHNACQNPLNLDIRQVDAVDARTELDLRIGAAFTRFQTLQLCPQFHELNEKVISYGPCQFPTLGFIVDQFLRVENFVPEDFWKIDVCVNRADGLARFNWQRGSMYCQLFCLILYEQCVENSMATVSGVKSKPTSKWKPLPLTTVELQKSGARFLKMTSDRIMTIAESLYNRGFISYPRTETDQFDNSFQLLPLIEKQVHDQQWGPYAKMLLTGGFKSPRTGKNNDKAHPPIHPTAWAKDLIGDDRQVYEFVVRRFLAACSDNAKGHETTVEINISDEVFTTKGLMIIARNYLEIYPYDRWSETTIPVFQKGEQFIPDSIEMSEGKTSPPSLLTEADLIAVMDKNGIGTDATIHEHIKKVLDRAYAFKEASYFVPSTLGIALVEGYDGIDFNTSLSKPFLRREMELNMRKICEGSQTKELVVRQGVGMYRDVFLKTNDQSFKLVQVGTDLLLGFLMHIHSLFRH</sequence>
<keyword evidence="4 7" id="KW-0799">Topoisomerase</keyword>
<dbReference type="PROSITE" id="PS52039">
    <property type="entry name" value="TOPO_IA_2"/>
    <property type="match status" value="1"/>
</dbReference>
<dbReference type="Gene3D" id="2.70.20.10">
    <property type="entry name" value="Topoisomerase I, domain 3"/>
    <property type="match status" value="1"/>
</dbReference>
<dbReference type="GO" id="GO:0003917">
    <property type="term" value="F:DNA topoisomerase type I (single strand cut, ATP-independent) activity"/>
    <property type="evidence" value="ECO:0007669"/>
    <property type="project" value="UniProtKB-EC"/>
</dbReference>
<dbReference type="Gene3D" id="3.40.50.140">
    <property type="match status" value="1"/>
</dbReference>
<dbReference type="SMART" id="SM00436">
    <property type="entry name" value="TOP1Bc"/>
    <property type="match status" value="1"/>
</dbReference>
<dbReference type="PRINTS" id="PR00417">
    <property type="entry name" value="PRTPISMRASEI"/>
</dbReference>
<dbReference type="Gene3D" id="1.10.290.10">
    <property type="entry name" value="Topoisomerase I, domain 4"/>
    <property type="match status" value="1"/>
</dbReference>
<proteinExistence type="inferred from homology"/>
<keyword evidence="6 7" id="KW-0413">Isomerase</keyword>
<dbReference type="CDD" id="cd03362">
    <property type="entry name" value="TOPRIM_TopoIA_TopoIII"/>
    <property type="match status" value="1"/>
</dbReference>
<protein>
    <recommendedName>
        <fullName evidence="3 7">DNA topoisomerase</fullName>
        <ecNumber evidence="3 7">5.6.2.1</ecNumber>
    </recommendedName>
</protein>
<evidence type="ECO:0000259" key="9">
    <source>
        <dbReference type="PROSITE" id="PS52039"/>
    </source>
</evidence>
<comment type="function">
    <text evidence="7">Introduces a single-strand break via transesterification at a target site in duplex DNA. Releases the supercoiling and torsional tension of DNA introduced during the DNA replication and transcription by transiently cleaving and rejoining one strand of the DNA duplex. The scissile phosphodiester is attacked by the catalytic tyrosine of the enzyme, resulting in the formation of a DNA-(5'-phosphotyrosyl)-enzyme intermediate and the expulsion of a 3'-OH DNA strand.</text>
</comment>
<keyword evidence="5 7" id="KW-0238">DNA-binding</keyword>
<evidence type="ECO:0000256" key="2">
    <source>
        <dbReference type="ARBA" id="ARBA00009446"/>
    </source>
</evidence>
<dbReference type="InterPro" id="IPR003602">
    <property type="entry name" value="Topo_IA_DNA-bd_dom"/>
</dbReference>
<dbReference type="FunCoup" id="A0A1Y1XTR6">
    <property type="interactions" value="1186"/>
</dbReference>
<keyword evidence="11" id="KW-1185">Reference proteome</keyword>
<dbReference type="Proteomes" id="UP000193498">
    <property type="component" value="Unassembled WGS sequence"/>
</dbReference>
<organism evidence="10 11">
    <name type="scientific">Basidiobolus meristosporus CBS 931.73</name>
    <dbReference type="NCBI Taxonomy" id="1314790"/>
    <lineage>
        <taxon>Eukaryota</taxon>
        <taxon>Fungi</taxon>
        <taxon>Fungi incertae sedis</taxon>
        <taxon>Zoopagomycota</taxon>
        <taxon>Entomophthoromycotina</taxon>
        <taxon>Basidiobolomycetes</taxon>
        <taxon>Basidiobolales</taxon>
        <taxon>Basidiobolaceae</taxon>
        <taxon>Basidiobolus</taxon>
    </lineage>
</organism>
<dbReference type="InterPro" id="IPR013497">
    <property type="entry name" value="Topo_IA_cen"/>
</dbReference>
<evidence type="ECO:0000256" key="7">
    <source>
        <dbReference type="RuleBase" id="RU362092"/>
    </source>
</evidence>
<dbReference type="Pfam" id="PF01131">
    <property type="entry name" value="Topoisom_bac"/>
    <property type="match status" value="1"/>
</dbReference>
<dbReference type="Pfam" id="PF01751">
    <property type="entry name" value="Toprim"/>
    <property type="match status" value="1"/>
</dbReference>
<dbReference type="GO" id="GO:0005634">
    <property type="term" value="C:nucleus"/>
    <property type="evidence" value="ECO:0007669"/>
    <property type="project" value="TreeGrafter"/>
</dbReference>
<evidence type="ECO:0000313" key="11">
    <source>
        <dbReference type="Proteomes" id="UP000193498"/>
    </source>
</evidence>
<dbReference type="InterPro" id="IPR013826">
    <property type="entry name" value="Topo_IA_cen_sub3"/>
</dbReference>
<comment type="catalytic activity">
    <reaction evidence="1 7">
        <text>ATP-independent breakage of single-stranded DNA, followed by passage and rejoining.</text>
        <dbReference type="EC" id="5.6.2.1"/>
    </reaction>
</comment>
<dbReference type="FunFam" id="3.40.50.140:FF:000005">
    <property type="entry name" value="DNA topoisomerase"/>
    <property type="match status" value="1"/>
</dbReference>
<dbReference type="GO" id="GO:0006281">
    <property type="term" value="P:DNA repair"/>
    <property type="evidence" value="ECO:0007669"/>
    <property type="project" value="TreeGrafter"/>
</dbReference>
<feature type="domain" description="Topo IA-type catalytic" evidence="9">
    <location>
        <begin position="164"/>
        <end position="584"/>
    </location>
</feature>
<dbReference type="GO" id="GO:0031422">
    <property type="term" value="C:RecQ family helicase-topoisomerase III complex"/>
    <property type="evidence" value="ECO:0007669"/>
    <property type="project" value="TreeGrafter"/>
</dbReference>
<dbReference type="Gene3D" id="1.10.460.10">
    <property type="entry name" value="Topoisomerase I, domain 2"/>
    <property type="match status" value="1"/>
</dbReference>
<evidence type="ECO:0000256" key="1">
    <source>
        <dbReference type="ARBA" id="ARBA00000213"/>
    </source>
</evidence>
<dbReference type="SMART" id="SM00493">
    <property type="entry name" value="TOPRIM"/>
    <property type="match status" value="1"/>
</dbReference>
<evidence type="ECO:0000259" key="8">
    <source>
        <dbReference type="PROSITE" id="PS50880"/>
    </source>
</evidence>
<accession>A0A1Y1XTR6</accession>
<dbReference type="InterPro" id="IPR023405">
    <property type="entry name" value="Topo_IA_core_domain"/>
</dbReference>
<dbReference type="SUPFAM" id="SSF56712">
    <property type="entry name" value="Prokaryotic type I DNA topoisomerase"/>
    <property type="match status" value="1"/>
</dbReference>
<evidence type="ECO:0000256" key="3">
    <source>
        <dbReference type="ARBA" id="ARBA00012891"/>
    </source>
</evidence>
<comment type="caution">
    <text evidence="10">The sequence shown here is derived from an EMBL/GenBank/DDBJ whole genome shotgun (WGS) entry which is preliminary data.</text>
</comment>
<dbReference type="PANTHER" id="PTHR11390">
    <property type="entry name" value="PROKARYOTIC DNA TOPOISOMERASE"/>
    <property type="match status" value="1"/>
</dbReference>
<evidence type="ECO:0000256" key="5">
    <source>
        <dbReference type="ARBA" id="ARBA00023125"/>
    </source>
</evidence>
<name>A0A1Y1XTR6_9FUNG</name>
<dbReference type="GO" id="GO:0006310">
    <property type="term" value="P:DNA recombination"/>
    <property type="evidence" value="ECO:0007669"/>
    <property type="project" value="TreeGrafter"/>
</dbReference>
<dbReference type="PANTHER" id="PTHR11390:SF21">
    <property type="entry name" value="DNA TOPOISOMERASE 3-ALPHA"/>
    <property type="match status" value="1"/>
</dbReference>
<dbReference type="EC" id="5.6.2.1" evidence="3 7"/>
<dbReference type="InterPro" id="IPR013825">
    <property type="entry name" value="Topo_IA_cen_sub2"/>
</dbReference>
<dbReference type="EMBL" id="MCFE01000478">
    <property type="protein sequence ID" value="ORX89075.1"/>
    <property type="molecule type" value="Genomic_DNA"/>
</dbReference>